<organism evidence="3 4">
    <name type="scientific">Qipengyuania flava</name>
    <dbReference type="NCBI Taxonomy" id="192812"/>
    <lineage>
        <taxon>Bacteria</taxon>
        <taxon>Pseudomonadati</taxon>
        <taxon>Pseudomonadota</taxon>
        <taxon>Alphaproteobacteria</taxon>
        <taxon>Sphingomonadales</taxon>
        <taxon>Erythrobacteraceae</taxon>
        <taxon>Qipengyuania</taxon>
    </lineage>
</organism>
<keyword evidence="4" id="KW-1185">Reference proteome</keyword>
<dbReference type="RefSeq" id="WP_130586637.1">
    <property type="nucleotide sequence ID" value="NZ_AP019389.1"/>
</dbReference>
<evidence type="ECO:0000256" key="1">
    <source>
        <dbReference type="SAM" id="MobiDB-lite"/>
    </source>
</evidence>
<sequence>MNRLVLLAIPLALAACSSEQAPQESAEDFASRIGQDGEPTAGAGVDPDKPNTVAKAPPANADLTQLQKLGDIGGVDFGPRDGGCTLMVGKNEIIIAGAMNDAAIPGKAVVRVGDSLTLADATAGGLDAIRNGTSFAGEGFTVSVAPAAGDAQRRPANVTVTDAAGKTQSYSGNWICS</sequence>
<evidence type="ECO:0000313" key="3">
    <source>
        <dbReference type="EMBL" id="BBI20973.1"/>
    </source>
</evidence>
<feature type="signal peptide" evidence="2">
    <location>
        <begin position="1"/>
        <end position="21"/>
    </location>
</feature>
<dbReference type="PROSITE" id="PS51257">
    <property type="entry name" value="PROKAR_LIPOPROTEIN"/>
    <property type="match status" value="1"/>
</dbReference>
<name>A0A3T1CJ78_9SPHN</name>
<protein>
    <recommendedName>
        <fullName evidence="5">Lipoprotein</fullName>
    </recommendedName>
</protein>
<evidence type="ECO:0008006" key="5">
    <source>
        <dbReference type="Google" id="ProtNLM"/>
    </source>
</evidence>
<evidence type="ECO:0000256" key="2">
    <source>
        <dbReference type="SAM" id="SignalP"/>
    </source>
</evidence>
<reference evidence="3 4" key="1">
    <citation type="submission" date="2019-01" db="EMBL/GenBank/DDBJ databases">
        <title>Complete genome sequence of Erythrobacter flavus KJ5.</title>
        <authorList>
            <person name="Kanesaki Y."/>
            <person name="Brotosudarmo T."/>
            <person name="Moriuchi R."/>
            <person name="Awai K."/>
        </authorList>
    </citation>
    <scope>NUCLEOTIDE SEQUENCE [LARGE SCALE GENOMIC DNA]</scope>
    <source>
        <strain evidence="3 4">KJ5</strain>
    </source>
</reference>
<dbReference type="EMBL" id="AP019389">
    <property type="protein sequence ID" value="BBI20973.1"/>
    <property type="molecule type" value="Genomic_DNA"/>
</dbReference>
<feature type="chain" id="PRO_5019178947" description="Lipoprotein" evidence="2">
    <location>
        <begin position="22"/>
        <end position="177"/>
    </location>
</feature>
<gene>
    <name evidence="3" type="ORF">EKJ_18200</name>
</gene>
<proteinExistence type="predicted"/>
<accession>A0A3T1CJ78</accession>
<keyword evidence="2" id="KW-0732">Signal</keyword>
<evidence type="ECO:0000313" key="4">
    <source>
        <dbReference type="Proteomes" id="UP000290057"/>
    </source>
</evidence>
<feature type="region of interest" description="Disordered" evidence="1">
    <location>
        <begin position="19"/>
        <end position="51"/>
    </location>
</feature>
<dbReference type="AlphaFoldDB" id="A0A3T1CJ78"/>
<dbReference type="Proteomes" id="UP000290057">
    <property type="component" value="Chromosome"/>
</dbReference>